<dbReference type="PANTHER" id="PTHR42824:SF1">
    <property type="entry name" value="GLUTAMINE AMIDOTRANSFERASE YAFJ-RELATED"/>
    <property type="match status" value="1"/>
</dbReference>
<keyword evidence="4" id="KW-1185">Reference proteome</keyword>
<dbReference type="Pfam" id="PF13230">
    <property type="entry name" value="GATase_4"/>
    <property type="match status" value="1"/>
</dbReference>
<keyword evidence="3" id="KW-0808">Transferase</keyword>
<dbReference type="InterPro" id="IPR017932">
    <property type="entry name" value="GATase_2_dom"/>
</dbReference>
<dbReference type="Proteomes" id="UP000242469">
    <property type="component" value="Unassembled WGS sequence"/>
</dbReference>
<dbReference type="PROSITE" id="PS51278">
    <property type="entry name" value="GATASE_TYPE_2"/>
    <property type="match status" value="1"/>
</dbReference>
<dbReference type="GO" id="GO:0016740">
    <property type="term" value="F:transferase activity"/>
    <property type="evidence" value="ECO:0007669"/>
    <property type="project" value="UniProtKB-KW"/>
</dbReference>
<evidence type="ECO:0000259" key="2">
    <source>
        <dbReference type="PROSITE" id="PS51278"/>
    </source>
</evidence>
<dbReference type="RefSeq" id="WP_091823716.1">
    <property type="nucleotide sequence ID" value="NZ_FNRJ01000002.1"/>
</dbReference>
<evidence type="ECO:0000256" key="1">
    <source>
        <dbReference type="ARBA" id="ARBA00022962"/>
    </source>
</evidence>
<dbReference type="OrthoDB" id="321954at2"/>
<accession>A0A1H4A7G9</accession>
<feature type="domain" description="Glutamine amidotransferase type-2" evidence="2">
    <location>
        <begin position="2"/>
        <end position="279"/>
    </location>
</feature>
<reference evidence="4" key="1">
    <citation type="submission" date="2016-10" db="EMBL/GenBank/DDBJ databases">
        <authorList>
            <person name="Varghese N."/>
            <person name="Submissions S."/>
        </authorList>
    </citation>
    <scope>NUCLEOTIDE SEQUENCE [LARGE SCALE GENOMIC DNA]</scope>
    <source>
        <strain evidence="4">DSM 11526</strain>
    </source>
</reference>
<evidence type="ECO:0000313" key="4">
    <source>
        <dbReference type="Proteomes" id="UP000242469"/>
    </source>
</evidence>
<dbReference type="STRING" id="1122198.SAMN02745729_102297"/>
<organism evidence="3 4">
    <name type="scientific">Marinobacterium iners DSM 11526</name>
    <dbReference type="NCBI Taxonomy" id="1122198"/>
    <lineage>
        <taxon>Bacteria</taxon>
        <taxon>Pseudomonadati</taxon>
        <taxon>Pseudomonadota</taxon>
        <taxon>Gammaproteobacteria</taxon>
        <taxon>Oceanospirillales</taxon>
        <taxon>Oceanospirillaceae</taxon>
        <taxon>Marinobacterium</taxon>
    </lineage>
</organism>
<dbReference type="EMBL" id="FNRJ01000002">
    <property type="protein sequence ID" value="SEA31748.1"/>
    <property type="molecule type" value="Genomic_DNA"/>
</dbReference>
<dbReference type="PANTHER" id="PTHR42824">
    <property type="entry name" value="GLUTAMINE AMIDOTRANSFERASE"/>
    <property type="match status" value="1"/>
</dbReference>
<proteinExistence type="predicted"/>
<dbReference type="Gene3D" id="3.60.20.10">
    <property type="entry name" value="Glutamine Phosphoribosylpyrophosphate, subunit 1, domain 1"/>
    <property type="match status" value="1"/>
</dbReference>
<dbReference type="AlphaFoldDB" id="A0A1H4A7G9"/>
<dbReference type="InterPro" id="IPR026869">
    <property type="entry name" value="EgtC-like"/>
</dbReference>
<sequence>MCELLAISTAEPVHLSLSLERFARHGGLEGPHGDGWGFAWYEGADVQLIREAAACAHSETAHWLRERHRPSSLFVGHIRHATQGELALRNTQPFQREASGRMHLFAHNGDLNQFIHNPKRFPTGGYRPVGETDSERAFCVLMNRISAVWQDGRPDPEVRLAVVADFAARMRQLGTANFLYSDGELLFAHSDRRRQADGTVSAPGLHLLECDESGNAHIDGIEIEPLRNNPGVMLASVPLDGRSWQPLPEGEVMMFRDGVLLDQCPRLSLWSEAREQLEY</sequence>
<name>A0A1H4A7G9_9GAMM</name>
<dbReference type="SUPFAM" id="SSF56235">
    <property type="entry name" value="N-terminal nucleophile aminohydrolases (Ntn hydrolases)"/>
    <property type="match status" value="1"/>
</dbReference>
<dbReference type="InterPro" id="IPR029055">
    <property type="entry name" value="Ntn_hydrolases_N"/>
</dbReference>
<dbReference type="CDD" id="cd01908">
    <property type="entry name" value="YafJ"/>
    <property type="match status" value="1"/>
</dbReference>
<keyword evidence="1 3" id="KW-0315">Glutamine amidotransferase</keyword>
<gene>
    <name evidence="3" type="ORF">SAMN02745729_102297</name>
</gene>
<evidence type="ECO:0000313" key="3">
    <source>
        <dbReference type="EMBL" id="SEA31748.1"/>
    </source>
</evidence>
<protein>
    <submittedName>
        <fullName evidence="3">Glutamine amidotransferase</fullName>
    </submittedName>
</protein>